<dbReference type="GO" id="GO:0006357">
    <property type="term" value="P:regulation of transcription by RNA polymerase II"/>
    <property type="evidence" value="ECO:0007669"/>
    <property type="project" value="InterPro"/>
</dbReference>
<dbReference type="InterPro" id="IPR019035">
    <property type="entry name" value="Mediator_Med12"/>
</dbReference>
<evidence type="ECO:0000256" key="7">
    <source>
        <dbReference type="ARBA" id="ARBA00023159"/>
    </source>
</evidence>
<evidence type="ECO:0000256" key="2">
    <source>
        <dbReference type="ARBA" id="ARBA00010289"/>
    </source>
</evidence>
<comment type="function">
    <text evidence="10">Component of the SRB8-11 complex. The SRB8-11 complex is a regulatory module of the Mediator complex which is itself involved in regulation of basal and activated RNA polymerase II-dependent transcription. The SRB8-11 complex may be involved in the transcriptional repression of a subset of genes regulated by Mediator. It may inhibit the association of the Mediator complex with RNA polymerase II to form the holoenzyme complex.</text>
</comment>
<dbReference type="InterPro" id="IPR057344">
    <property type="entry name" value="ARM_SRB8"/>
</dbReference>
<evidence type="ECO:0000256" key="8">
    <source>
        <dbReference type="ARBA" id="ARBA00023163"/>
    </source>
</evidence>
<keyword evidence="6" id="KW-0805">Transcription regulation</keyword>
<evidence type="ECO:0000256" key="12">
    <source>
        <dbReference type="SAM" id="MobiDB-lite"/>
    </source>
</evidence>
<evidence type="ECO:0000256" key="5">
    <source>
        <dbReference type="ARBA" id="ARBA00022491"/>
    </source>
</evidence>
<organism evidence="14 15">
    <name type="scientific">Cladonia borealis</name>
    <dbReference type="NCBI Taxonomy" id="184061"/>
    <lineage>
        <taxon>Eukaryota</taxon>
        <taxon>Fungi</taxon>
        <taxon>Dikarya</taxon>
        <taxon>Ascomycota</taxon>
        <taxon>Pezizomycotina</taxon>
        <taxon>Lecanoromycetes</taxon>
        <taxon>OSLEUM clade</taxon>
        <taxon>Lecanoromycetidae</taxon>
        <taxon>Lecanorales</taxon>
        <taxon>Lecanorineae</taxon>
        <taxon>Cladoniaceae</taxon>
        <taxon>Cladonia</taxon>
    </lineage>
</organism>
<evidence type="ECO:0000256" key="3">
    <source>
        <dbReference type="ARBA" id="ARBA00011629"/>
    </source>
</evidence>
<feature type="compositionally biased region" description="Basic and acidic residues" evidence="12">
    <location>
        <begin position="102"/>
        <end position="112"/>
    </location>
</feature>
<sequence length="1466" mass="164270">MTSHEPTLPLGNRVFHRPPSRTASQTFHQTPPRSWPRQNITQTPNAAASPRDVSEPAFKKQKVDDTARSLGKGTGRDIAELSFDQTIGTRVALPVVAADNKIDNDSKKERQIHQPPLLPRRPVRDSYRTTPHHGRALAIERAARRDVVLTKPYVPEPPSFAPRFHDAGPADFFPWAGNHPEDALNELTTKSGFFDKSPNSQSEMATARGSVWSSLKHKSGLQILSSLFVNALEQRQAHGTITATSTFKPPPRVTLTDTKREAWLRDLANPSIPLRRLSRTIPHGIRGKILLDHCLSKDIPTLRAVWLAKCVGANEIRAFKRKGTGGVFTVGGEAKWIKDWTINVEQYLEGIIATCGTSEWRAKIDYGLRLASHLYWEHLLDQDQYLNWVTSSLRDCDLDTLPIWLLVTQIHQQELLQHRQRGKLLAEAVLGHLQKASLPSTREIYGAVLGQITRFVKTIMHLAPGCFLLPGRWDEYQELVRECLNDDELRLLSCFETLSKRNANLRKRSPVQKGQLQSTCRDRIIEQLDRSYTDHNFAKIAGACLRLTHNHDLLVRTCVEWSASAYRYGLFRTYAAARLLRIWSRRGVELQQPILNFLTARPNPVGSRKPDVYKLLAELISSKHLSVGKYLQWLMARGTLLGRPESLRDGPYDVSLLFELPLQGLASHVLNLRETLLSSLGVSHEHESNMVHTVKAKLADQIPDFFPPQNTTQSSATSDIEYSTLSQTIKSSIARWIRQTLILRLQVLNEASSDAEDHNRPIVDSVNSRPDLITLEQFQTLRSIFEEIGEFAVLADFLNLLSTEVQGSVLTAVADTINHYFDIFDSIGAADDLFQNLCHQQEDAPGHELIEKGFLESLVDLGCRLPRAAQEIPRLRKELSMYAPKPSVAACSPISDTMVEAIQSSEPAFADEMDQVLTNGTTMDDPTLSRVFARIIAQLEKSVLGLEYSILRFSQILVRLRGFAPKTFDTLLLERLQSWLQSDSRPKLSRIVPPMICSKIISLKTVVNAIAQNLNIEGSQRHKNLLALDALDLVAEAHCERMLIVDYRRYRLLDQLHRLERTAPNSLLTIVGVVIQASTSTDLMTQSQAKRHVESSAVRSLLRNLLLQRPGTGKGAEQALGSFFLNASTVKVVGGLLHKEHVTSSDSGLSTKILKLLDDISDFNMPLARVELKTVLDSAVEPPEVSNRILSEILVKRARTSTAGRIELWACLVSELSVSQAAAVRDKAESELLSRALRDMTLMSIENRTGDLHLIVEAAAFSVPYTETSPILDQISDGLATLVASSQLEKHQLDRPETDPLFQFIDVILRLLTIHQTTIQHPKFSQNTLYQIIMPLALLLIHPLLTSHLNLSNQLSDALSLLSDSLSDDNRSRCIRALRDYHQTRDPRLRFIFGYAETVEKEWLQLVTKSTPAANETKTEGAAATSTSTLPYPLRRWEMMQDATPVATENDTSLSLTLFGARKSVL</sequence>
<dbReference type="EMBL" id="JAFEKC020000017">
    <property type="protein sequence ID" value="KAK0509890.1"/>
    <property type="molecule type" value="Genomic_DNA"/>
</dbReference>
<dbReference type="Pfam" id="PF09497">
    <property type="entry name" value="Med12"/>
    <property type="match status" value="1"/>
</dbReference>
<feature type="domain" description="Mediator complex subunit Med12" evidence="13">
    <location>
        <begin position="246"/>
        <end position="309"/>
    </location>
</feature>
<comment type="subcellular location">
    <subcellularLocation>
        <location evidence="1">Nucleus</location>
    </subcellularLocation>
</comment>
<feature type="region of interest" description="Disordered" evidence="12">
    <location>
        <begin position="102"/>
        <end position="131"/>
    </location>
</feature>
<dbReference type="PANTHER" id="PTHR46567">
    <property type="entry name" value="MEDIATOR OF RNA POLYMERASE II TRANSCRIPTION SUBUNIT 12"/>
    <property type="match status" value="1"/>
</dbReference>
<comment type="subunit">
    <text evidence="3">Component of the SRB8-11 complex, which itself associates with the Mediator complex.</text>
</comment>
<evidence type="ECO:0000256" key="6">
    <source>
        <dbReference type="ARBA" id="ARBA00023015"/>
    </source>
</evidence>
<feature type="compositionally biased region" description="Basic and acidic residues" evidence="12">
    <location>
        <begin position="52"/>
        <end position="67"/>
    </location>
</feature>
<evidence type="ECO:0000313" key="14">
    <source>
        <dbReference type="EMBL" id="KAK0509890.1"/>
    </source>
</evidence>
<reference evidence="14" key="1">
    <citation type="submission" date="2023-03" db="EMBL/GenBank/DDBJ databases">
        <title>Complete genome of Cladonia borealis.</title>
        <authorList>
            <person name="Park H."/>
        </authorList>
    </citation>
    <scope>NUCLEOTIDE SEQUENCE</scope>
    <source>
        <strain evidence="14">ANT050790</strain>
    </source>
</reference>
<evidence type="ECO:0000256" key="11">
    <source>
        <dbReference type="ARBA" id="ARBA00032010"/>
    </source>
</evidence>
<name>A0AA39QVE5_9LECA</name>
<evidence type="ECO:0000256" key="4">
    <source>
        <dbReference type="ARBA" id="ARBA00019622"/>
    </source>
</evidence>
<feature type="region of interest" description="Disordered" evidence="12">
    <location>
        <begin position="1"/>
        <end position="73"/>
    </location>
</feature>
<dbReference type="GO" id="GO:0003712">
    <property type="term" value="F:transcription coregulator activity"/>
    <property type="evidence" value="ECO:0007669"/>
    <property type="project" value="InterPro"/>
</dbReference>
<evidence type="ECO:0000259" key="13">
    <source>
        <dbReference type="SMART" id="SM01281"/>
    </source>
</evidence>
<dbReference type="GO" id="GO:0016592">
    <property type="term" value="C:mediator complex"/>
    <property type="evidence" value="ECO:0007669"/>
    <property type="project" value="InterPro"/>
</dbReference>
<keyword evidence="5" id="KW-0678">Repressor</keyword>
<evidence type="ECO:0000313" key="15">
    <source>
        <dbReference type="Proteomes" id="UP001166286"/>
    </source>
</evidence>
<proteinExistence type="inferred from homology"/>
<keyword evidence="15" id="KW-1185">Reference proteome</keyword>
<evidence type="ECO:0000256" key="9">
    <source>
        <dbReference type="ARBA" id="ARBA00023242"/>
    </source>
</evidence>
<gene>
    <name evidence="14" type="ORF">JMJ35_007284</name>
</gene>
<accession>A0AA39QVE5</accession>
<protein>
    <recommendedName>
        <fullName evidence="4">Mediator of RNA polymerase II transcription subunit 12</fullName>
    </recommendedName>
    <alternativeName>
        <fullName evidence="11">Mediator complex subunit 12</fullName>
    </alternativeName>
</protein>
<evidence type="ECO:0000256" key="10">
    <source>
        <dbReference type="ARBA" id="ARBA00025661"/>
    </source>
</evidence>
<dbReference type="Pfam" id="PF25326">
    <property type="entry name" value="ARM_SRB8"/>
    <property type="match status" value="1"/>
</dbReference>
<dbReference type="Proteomes" id="UP001166286">
    <property type="component" value="Unassembled WGS sequence"/>
</dbReference>
<evidence type="ECO:0000256" key="1">
    <source>
        <dbReference type="ARBA" id="ARBA00004123"/>
    </source>
</evidence>
<comment type="similarity">
    <text evidence="2">Belongs to the Mediator complex subunit 12 family.</text>
</comment>
<dbReference type="PANTHER" id="PTHR46567:SF1">
    <property type="entry name" value="MEDIATOR OF RNA POLYMERASE II TRANSCRIPTION SUBUNIT 12"/>
    <property type="match status" value="1"/>
</dbReference>
<comment type="caution">
    <text evidence="14">The sequence shown here is derived from an EMBL/GenBank/DDBJ whole genome shotgun (WGS) entry which is preliminary data.</text>
</comment>
<feature type="compositionally biased region" description="Polar residues" evidence="12">
    <location>
        <begin position="21"/>
        <end position="46"/>
    </location>
</feature>
<keyword evidence="8" id="KW-0804">Transcription</keyword>
<dbReference type="SMART" id="SM01281">
    <property type="entry name" value="Med12"/>
    <property type="match status" value="1"/>
</dbReference>
<keyword evidence="7" id="KW-0010">Activator</keyword>
<keyword evidence="9" id="KW-0539">Nucleus</keyword>